<keyword evidence="2 6" id="KW-0728">SH3 domain</keyword>
<dbReference type="Pfam" id="PF06920">
    <property type="entry name" value="DHR-2_Lobe_A"/>
    <property type="match status" value="2"/>
</dbReference>
<feature type="domain" description="SH3" evidence="8">
    <location>
        <begin position="1"/>
        <end position="62"/>
    </location>
</feature>
<dbReference type="Gene3D" id="2.30.30.40">
    <property type="entry name" value="SH3 Domains"/>
    <property type="match status" value="1"/>
</dbReference>
<evidence type="ECO:0000259" key="9">
    <source>
        <dbReference type="PROSITE" id="PS51650"/>
    </source>
</evidence>
<dbReference type="Gene3D" id="1.20.58.740">
    <property type="match status" value="1"/>
</dbReference>
<dbReference type="GO" id="GO:0016477">
    <property type="term" value="P:cell migration"/>
    <property type="evidence" value="ECO:0007669"/>
    <property type="project" value="TreeGrafter"/>
</dbReference>
<dbReference type="InterPro" id="IPR043162">
    <property type="entry name" value="DOCK_C_lobe_C"/>
</dbReference>
<evidence type="ECO:0000256" key="4">
    <source>
        <dbReference type="ARBA" id="ARBA00022553"/>
    </source>
</evidence>
<dbReference type="FunFam" id="2.60.40.150:FF:000044">
    <property type="entry name" value="dedicator of cytokinesis protein 1"/>
    <property type="match status" value="1"/>
</dbReference>
<dbReference type="InterPro" id="IPR042455">
    <property type="entry name" value="DOCK_N_sub1"/>
</dbReference>
<keyword evidence="5" id="KW-0344">Guanine-nucleotide releasing factor</keyword>
<dbReference type="GO" id="GO:0005737">
    <property type="term" value="C:cytoplasm"/>
    <property type="evidence" value="ECO:0007669"/>
    <property type="project" value="UniProtKB-SubCell"/>
</dbReference>
<dbReference type="PANTHER" id="PTHR45653:SF3">
    <property type="entry name" value="DEDICATOR OF CYTOKINESIS PROTEIN 5"/>
    <property type="match status" value="1"/>
</dbReference>
<feature type="domain" description="DOCKER" evidence="10">
    <location>
        <begin position="1110"/>
        <end position="1521"/>
    </location>
</feature>
<organism evidence="11 12">
    <name type="scientific">Cyprinus carpio</name>
    <name type="common">Common carp</name>
    <dbReference type="NCBI Taxonomy" id="7962"/>
    <lineage>
        <taxon>Eukaryota</taxon>
        <taxon>Metazoa</taxon>
        <taxon>Chordata</taxon>
        <taxon>Craniata</taxon>
        <taxon>Vertebrata</taxon>
        <taxon>Euteleostomi</taxon>
        <taxon>Actinopterygii</taxon>
        <taxon>Neopterygii</taxon>
        <taxon>Teleostei</taxon>
        <taxon>Ostariophysi</taxon>
        <taxon>Cypriniformes</taxon>
        <taxon>Cyprinidae</taxon>
        <taxon>Cyprininae</taxon>
        <taxon>Cyprinus</taxon>
    </lineage>
</organism>
<dbReference type="InterPro" id="IPR043161">
    <property type="entry name" value="DOCK_C_lobe_A"/>
</dbReference>
<dbReference type="SUPFAM" id="SSF50044">
    <property type="entry name" value="SH3-domain"/>
    <property type="match status" value="1"/>
</dbReference>
<keyword evidence="4" id="KW-0597">Phosphoprotein</keyword>
<dbReference type="InterPro" id="IPR027007">
    <property type="entry name" value="C2_DOCK-type_domain"/>
</dbReference>
<dbReference type="GO" id="GO:0031267">
    <property type="term" value="F:small GTPase binding"/>
    <property type="evidence" value="ECO:0007669"/>
    <property type="project" value="TreeGrafter"/>
</dbReference>
<evidence type="ECO:0000313" key="11">
    <source>
        <dbReference type="Ensembl" id="ENSCCRP00010105460.1"/>
    </source>
</evidence>
<dbReference type="Ensembl" id="ENSCCRT00010117223.1">
    <property type="protein sequence ID" value="ENSCCRP00010105460.1"/>
    <property type="gene ID" value="ENSCCRG00010045934.1"/>
</dbReference>
<evidence type="ECO:0000259" key="8">
    <source>
        <dbReference type="PROSITE" id="PS50002"/>
    </source>
</evidence>
<keyword evidence="3" id="KW-0963">Cytoplasm</keyword>
<dbReference type="GO" id="GO:0007520">
    <property type="term" value="P:myoblast fusion"/>
    <property type="evidence" value="ECO:0007669"/>
    <property type="project" value="TreeGrafter"/>
</dbReference>
<keyword evidence="12" id="KW-1185">Reference proteome</keyword>
<dbReference type="InterPro" id="IPR046773">
    <property type="entry name" value="DOCKER_Lobe_C"/>
</dbReference>
<comment type="similarity">
    <text evidence="7">Belongs to the DOCK family.</text>
</comment>
<dbReference type="FunFam" id="1.25.40.410:FF:000004">
    <property type="entry name" value="Dedicator of cytokinesis protein 1"/>
    <property type="match status" value="1"/>
</dbReference>
<feature type="domain" description="C2 DOCK-type" evidence="9">
    <location>
        <begin position="414"/>
        <end position="597"/>
    </location>
</feature>
<dbReference type="Gene3D" id="1.20.1270.350">
    <property type="entry name" value="Dedicator of cytokinesis N-terminal subdomain"/>
    <property type="match status" value="1"/>
</dbReference>
<evidence type="ECO:0000256" key="7">
    <source>
        <dbReference type="PROSITE-ProRule" id="PRU00983"/>
    </source>
</evidence>
<reference evidence="11" key="2">
    <citation type="submission" date="2025-09" db="UniProtKB">
        <authorList>
            <consortium name="Ensembl"/>
        </authorList>
    </citation>
    <scope>IDENTIFICATION</scope>
</reference>
<dbReference type="Pfam" id="PF16172">
    <property type="entry name" value="DOCK_N"/>
    <property type="match status" value="1"/>
</dbReference>
<dbReference type="Pfam" id="PF20421">
    <property type="entry name" value="DHR-2_Lobe_C"/>
    <property type="match status" value="1"/>
</dbReference>
<dbReference type="Pfam" id="PF14429">
    <property type="entry name" value="DOCK-C2"/>
    <property type="match status" value="1"/>
</dbReference>
<dbReference type="Gene3D" id="1.25.40.410">
    <property type="match status" value="1"/>
</dbReference>
<dbReference type="InterPro" id="IPR001452">
    <property type="entry name" value="SH3_domain"/>
</dbReference>
<evidence type="ECO:0000313" key="12">
    <source>
        <dbReference type="Proteomes" id="UP000694427"/>
    </source>
</evidence>
<dbReference type="PROSITE" id="PS51651">
    <property type="entry name" value="DOCKER"/>
    <property type="match status" value="1"/>
</dbReference>
<dbReference type="GO" id="GO:0005886">
    <property type="term" value="C:plasma membrane"/>
    <property type="evidence" value="ECO:0007669"/>
    <property type="project" value="TreeGrafter"/>
</dbReference>
<dbReference type="InterPro" id="IPR046769">
    <property type="entry name" value="DOCKER_Lobe_A"/>
</dbReference>
<dbReference type="Pfam" id="PF14604">
    <property type="entry name" value="SH3_9"/>
    <property type="match status" value="1"/>
</dbReference>
<name>A0A8C1RDH9_CYPCA</name>
<evidence type="ECO:0000256" key="2">
    <source>
        <dbReference type="ARBA" id="ARBA00022443"/>
    </source>
</evidence>
<protein>
    <submittedName>
        <fullName evidence="11">Dedicator of cytokinesis 5</fullName>
    </submittedName>
</protein>
<dbReference type="InterPro" id="IPR036028">
    <property type="entry name" value="SH3-like_dom_sf"/>
</dbReference>
<dbReference type="InterPro" id="IPR032376">
    <property type="entry name" value="DOCK_N"/>
</dbReference>
<evidence type="ECO:0000256" key="5">
    <source>
        <dbReference type="ARBA" id="ARBA00022658"/>
    </source>
</evidence>
<dbReference type="SMART" id="SM00326">
    <property type="entry name" value="SH3"/>
    <property type="match status" value="1"/>
</dbReference>
<evidence type="ECO:0000259" key="10">
    <source>
        <dbReference type="PROSITE" id="PS51651"/>
    </source>
</evidence>
<dbReference type="PROSITE" id="PS50002">
    <property type="entry name" value="SH3"/>
    <property type="match status" value="1"/>
</dbReference>
<dbReference type="PROSITE" id="PS51650">
    <property type="entry name" value="C2_DOCK"/>
    <property type="match status" value="1"/>
</dbReference>
<evidence type="ECO:0000256" key="1">
    <source>
        <dbReference type="ARBA" id="ARBA00004496"/>
    </source>
</evidence>
<proteinExistence type="inferred from homology"/>
<dbReference type="GO" id="GO:0005085">
    <property type="term" value="F:guanyl-nucleotide exchange factor activity"/>
    <property type="evidence" value="ECO:0007669"/>
    <property type="project" value="UniProtKB-KW"/>
</dbReference>
<sequence length="1525" mass="176926">MGVWVAFAFYNYDARGEPELSLQVGDTVHILETFEGWYRGYTLRQKSQKGIFPANYIHLKEAKVEGTGKQETVVPTDLPLVQELGTTLREWTQIWHKLYVVREPTCVACMSYSLIEYRSQIVSGTLPNDDLVELRKKVAAKIDYGNRILGLDLVVRDEAGNTLDPERTSTVSLFRAHESASRSIDERIQEEKMLQNLEKRRQTLFSGVHTYSLLINLRNFVCNIGEDAELFMSLYDPDKSEFISENFLVQWDSTGMPKEIEKLNNLPALFTDLSSSDLIRQRLFLACQIIRVGCMELKEGKKHTGGLRRPFGVAVMDITDIAHGKIDDDDKQLIMSPLIPSRVIGENEPLVAVFNKVIATREVNHKGQGLFVTLKLLPGDVFQVKKNYPHFVDRTTAIVRKMGFPEIILPGYLRNDIYVTLLQGEFDRGKKKTPKNVEVMMSVLDEEGNPMEKAIFPGAGYEGITEYKSVIYYQVKQPCWNETVKVTIPIEDVCRCHLRFTFRHRSSQDCEDKSEKPFGMAFVRLMKPDGTTLPDGKHKLIVYKVDVKKADDAKTYLTLPGSYAEVEEKERQTGKSFHHGGIIPITKDSFQIASLTCSTKLTQNVDLLGLLNWRSNTERLEEILQKLMEVEGGEIIKFLQDTLDALFNIMMETSEEETYDTLVFNALVFIISLIGDVKFQHFNPVLETYISNHFSATLAYQKLTKVLNYFVGHAEDPAHTERLYAALKTFKYLFHFIVQSRILYLRWVLALIGSQKYVQLAKFIESIPEFQMVRQKLGCLVKIVESNLFKQPDCRDVLLPLITDQLSGQLDDNSNKPDLEACVQLLSTVLDMLDCKDVGHYLACMTAILKQMEEAHYAQYISTFKTRQDIIDFLMETFIMFKNLMGNVFPPDWMILNLHQMKVFLRAIDQYSDFLNRYFLDSTHFHLQLWNNYFHLIVAFLTHKSLQLESFSLEKRNKILNKYGDMRKNIGFKLRDMWYNLGQQKMKFIPAMVGPILEATLVPEPELRKATIPIFFDMMQCERCFCFENELITKLDQEVEGGRGDEQYKILLEKTLLERCRRHRYLSQSGEALALLLSSLLENLLAYRTITHDESPELRMCCTVNVLNFYKEKKREDIYIRYLYKLRDLHLDCENYTEAAYTLLLHAELLEWSDKPCAPHLIPWDGTQGWTQQELKERLFQEIMCNLDKGKMWEKAIEMAKQLVKLHENQMFDFIELSQLLKQQAQYYENIMHAMRPQPEYFAVGYYGQGFPSFLRNKMFIYRGKEYEWLEDFSLKLMSQFPNAVKMTITSPPGDNICNSPGQHIQCFMVKPVLNLPSQFKDKELPEQILNYYRTNEVEKFQYSRPFRKGEKDPDNEFATMWIERTTFITAYRFPGILKWFEVKSMSVEEISPLDNAIETMELANEKLSNLVQHQACDRSLPVHPLSMMLNGIVDPAVMGGFSNYEKAFFTEDYMKKNPDHLERIEVLKHLIALQIPLLDEGIRIHGEKSTEQLKPLHNRLVTCFQDLRAKVEKLYGVITLVSRL</sequence>
<dbReference type="FunFam" id="1.20.58.740:FF:000004">
    <property type="entry name" value="Dedicator of cytokinesis protein 1"/>
    <property type="match status" value="1"/>
</dbReference>
<dbReference type="InterPro" id="IPR016024">
    <property type="entry name" value="ARM-type_fold"/>
</dbReference>
<dbReference type="Pfam" id="PF20422">
    <property type="entry name" value="DHR-2_Lobe_B"/>
    <property type="match status" value="1"/>
</dbReference>
<dbReference type="InterPro" id="IPR026791">
    <property type="entry name" value="DOCK"/>
</dbReference>
<dbReference type="InterPro" id="IPR056372">
    <property type="entry name" value="TPR_DOCK"/>
</dbReference>
<dbReference type="InterPro" id="IPR035892">
    <property type="entry name" value="C2_domain_sf"/>
</dbReference>
<reference evidence="11" key="1">
    <citation type="submission" date="2025-08" db="UniProtKB">
        <authorList>
            <consortium name="Ensembl"/>
        </authorList>
    </citation>
    <scope>IDENTIFICATION</scope>
</reference>
<dbReference type="InterPro" id="IPR046770">
    <property type="entry name" value="DOCKER_Lobe_B"/>
</dbReference>
<dbReference type="Pfam" id="PF23554">
    <property type="entry name" value="TPR_DOCK"/>
    <property type="match status" value="2"/>
</dbReference>
<dbReference type="Proteomes" id="UP000694427">
    <property type="component" value="Unplaced"/>
</dbReference>
<dbReference type="GO" id="GO:0007264">
    <property type="term" value="P:small GTPase-mediated signal transduction"/>
    <property type="evidence" value="ECO:0007669"/>
    <property type="project" value="InterPro"/>
</dbReference>
<comment type="subcellular location">
    <subcellularLocation>
        <location evidence="1">Cytoplasm</location>
    </subcellularLocation>
</comment>
<dbReference type="SUPFAM" id="SSF48371">
    <property type="entry name" value="ARM repeat"/>
    <property type="match status" value="1"/>
</dbReference>
<dbReference type="InterPro" id="IPR027357">
    <property type="entry name" value="DOCKER_dom"/>
</dbReference>
<dbReference type="PANTHER" id="PTHR45653">
    <property type="entry name" value="DEDICATOR OF CYTOKINESIS"/>
    <property type="match status" value="1"/>
</dbReference>
<evidence type="ECO:0000256" key="3">
    <source>
        <dbReference type="ARBA" id="ARBA00022490"/>
    </source>
</evidence>
<accession>A0A8C1RDH9</accession>
<evidence type="ECO:0000256" key="6">
    <source>
        <dbReference type="PROSITE-ProRule" id="PRU00192"/>
    </source>
</evidence>
<dbReference type="Gene3D" id="2.60.40.150">
    <property type="entry name" value="C2 domain"/>
    <property type="match status" value="1"/>
</dbReference>